<comment type="caution">
    <text evidence="1">The sequence shown here is derived from an EMBL/GenBank/DDBJ whole genome shotgun (WGS) entry which is preliminary data.</text>
</comment>
<protein>
    <recommendedName>
        <fullName evidence="3">DUF748 domain-containing protein</fullName>
    </recommendedName>
</protein>
<dbReference type="Proteomes" id="UP001589605">
    <property type="component" value="Unassembled WGS sequence"/>
</dbReference>
<name>A0ABV5EZD8_9FLAO</name>
<accession>A0ABV5EZD8</accession>
<evidence type="ECO:0000313" key="1">
    <source>
        <dbReference type="EMBL" id="MFB9052555.1"/>
    </source>
</evidence>
<evidence type="ECO:0008006" key="3">
    <source>
        <dbReference type="Google" id="ProtNLM"/>
    </source>
</evidence>
<reference evidence="1 2" key="1">
    <citation type="submission" date="2024-09" db="EMBL/GenBank/DDBJ databases">
        <authorList>
            <person name="Sun Q."/>
            <person name="Mori K."/>
        </authorList>
    </citation>
    <scope>NUCLEOTIDE SEQUENCE [LARGE SCALE GENOMIC DNA]</scope>
    <source>
        <strain evidence="1 2">CECT 8286</strain>
    </source>
</reference>
<dbReference type="EMBL" id="JBHMEZ010000003">
    <property type="protein sequence ID" value="MFB9052555.1"/>
    <property type="molecule type" value="Genomic_DNA"/>
</dbReference>
<dbReference type="PROSITE" id="PS51257">
    <property type="entry name" value="PROKAR_LIPOPROTEIN"/>
    <property type="match status" value="1"/>
</dbReference>
<sequence length="526" mass="60545">MSNRIKKSLTVLFLIVCACVVVCLFFANSFVENKLENTLKTLPASVSFKYSALHVNVFQGMLFVENPELELIEGVNKGVDLKIKLEDFKLKDVSYWEYVVNNTIHLDSILLLNAQVSYVKAQKKSQDSTSSDSSSSQSEALKTFNKTIKIDNFDLNHATVTLFKGSRDSIFLKSENVNIAFRDIHFDAATAEHSIPFEYSNYHVLTDSLKFNVGEFETLSLQELELTKSHWVVRDFKLKTKYSKQELSKVIKKERDHFNVEMDSLYIEQPEFGFKDNRFYFKTDTITIQKPNLKIYRNKMIADDNSIKPLYSKMLRDLKIDLTLPTLLLKEGYIEYEEKVKAGIHAGSISFANFNATIKNVSNTYVSPTQTELDIHTDFFDTAPLHAVWTFDVNNEKDEFNFKTEIGLLPVSQLNKFTEHNLNIKLEGQFDKVYANINGNVNRSNVDFSVKYENMKLDILNKKHKKNKFLSSVANLFLRNDSDKNEDGFISKTGQVERDKTKSVFNFFWLNIQEGLKLVFIGDGII</sequence>
<organism evidence="1 2">
    <name type="scientific">Formosa undariae</name>
    <dbReference type="NCBI Taxonomy" id="1325436"/>
    <lineage>
        <taxon>Bacteria</taxon>
        <taxon>Pseudomonadati</taxon>
        <taxon>Bacteroidota</taxon>
        <taxon>Flavobacteriia</taxon>
        <taxon>Flavobacteriales</taxon>
        <taxon>Flavobacteriaceae</taxon>
        <taxon>Formosa</taxon>
    </lineage>
</organism>
<proteinExistence type="predicted"/>
<evidence type="ECO:0000313" key="2">
    <source>
        <dbReference type="Proteomes" id="UP001589605"/>
    </source>
</evidence>
<gene>
    <name evidence="1" type="ORF">ACFFVB_05630</name>
</gene>
<keyword evidence="2" id="KW-1185">Reference proteome</keyword>
<dbReference type="RefSeq" id="WP_382381737.1">
    <property type="nucleotide sequence ID" value="NZ_JBHMEZ010000003.1"/>
</dbReference>